<evidence type="ECO:0000313" key="5">
    <source>
        <dbReference type="EMBL" id="MCC2190724.1"/>
    </source>
</evidence>
<dbReference type="InterPro" id="IPR027417">
    <property type="entry name" value="P-loop_NTPase"/>
</dbReference>
<dbReference type="CDD" id="cd03230">
    <property type="entry name" value="ABC_DR_subfamily_A"/>
    <property type="match status" value="1"/>
</dbReference>
<gene>
    <name evidence="5" type="ORF">LKD71_13110</name>
</gene>
<dbReference type="EMBL" id="JAJEPR010000026">
    <property type="protein sequence ID" value="MCC2190724.1"/>
    <property type="molecule type" value="Genomic_DNA"/>
</dbReference>
<keyword evidence="3 5" id="KW-0067">ATP-binding</keyword>
<dbReference type="Gene3D" id="3.40.50.300">
    <property type="entry name" value="P-loop containing nucleotide triphosphate hydrolases"/>
    <property type="match status" value="1"/>
</dbReference>
<sequence length="297" mass="33285">MEERMEQLICENITKNYKSKDALDSVNLTLAKGKIYGLIGRNGAGKTTLLSILSAQNPPSEGSVVLETEEGRLSVWENEKALSHICFSRELNVGKNTALSATKVKDYLRTASVYLPYWDQELADELIRKFHLDVKQKIGKLSKGMVSMVTIIVALASKADFTFLDEPVSGLDVVAREQFYRILLEEFTETGRTFVVSTHIMEEAADLFEEVIILKEGKLLLKENTEELLESCLHISGKAEEVDRATEGLEKHYEERLGRSKSVMVRLKPGQELPDAEVTVQPMKLEKVFVALCGEEA</sequence>
<evidence type="ECO:0000259" key="4">
    <source>
        <dbReference type="PROSITE" id="PS50893"/>
    </source>
</evidence>
<proteinExistence type="predicted"/>
<dbReference type="Pfam" id="PF00005">
    <property type="entry name" value="ABC_tran"/>
    <property type="match status" value="1"/>
</dbReference>
<dbReference type="GO" id="GO:0016887">
    <property type="term" value="F:ATP hydrolysis activity"/>
    <property type="evidence" value="ECO:0007669"/>
    <property type="project" value="InterPro"/>
</dbReference>
<dbReference type="SUPFAM" id="SSF52540">
    <property type="entry name" value="P-loop containing nucleoside triphosphate hydrolases"/>
    <property type="match status" value="1"/>
</dbReference>
<evidence type="ECO:0000256" key="2">
    <source>
        <dbReference type="ARBA" id="ARBA00022741"/>
    </source>
</evidence>
<dbReference type="Proteomes" id="UP001197875">
    <property type="component" value="Unassembled WGS sequence"/>
</dbReference>
<dbReference type="GO" id="GO:0005524">
    <property type="term" value="F:ATP binding"/>
    <property type="evidence" value="ECO:0007669"/>
    <property type="project" value="UniProtKB-KW"/>
</dbReference>
<dbReference type="AlphaFoldDB" id="A0AAE3J7A6"/>
<keyword evidence="6" id="KW-1185">Reference proteome</keyword>
<keyword evidence="1" id="KW-0813">Transport</keyword>
<reference evidence="5 6" key="1">
    <citation type="submission" date="2021-10" db="EMBL/GenBank/DDBJ databases">
        <title>Anaerobic single-cell dispensing facilitates the cultivation of human gut bacteria.</title>
        <authorList>
            <person name="Afrizal A."/>
        </authorList>
    </citation>
    <scope>NUCLEOTIDE SEQUENCE [LARGE SCALE GENOMIC DNA]</scope>
    <source>
        <strain evidence="5 6">CLA-AA-H277</strain>
    </source>
</reference>
<name>A0AAE3J7A6_9FIRM</name>
<evidence type="ECO:0000256" key="3">
    <source>
        <dbReference type="ARBA" id="ARBA00022840"/>
    </source>
</evidence>
<evidence type="ECO:0000256" key="1">
    <source>
        <dbReference type="ARBA" id="ARBA00022448"/>
    </source>
</evidence>
<organism evidence="5 6">
    <name type="scientific">Fusicatenibacter faecihominis</name>
    <dbReference type="NCBI Taxonomy" id="2881276"/>
    <lineage>
        <taxon>Bacteria</taxon>
        <taxon>Bacillati</taxon>
        <taxon>Bacillota</taxon>
        <taxon>Clostridia</taxon>
        <taxon>Lachnospirales</taxon>
        <taxon>Lachnospiraceae</taxon>
        <taxon>Fusicatenibacter</taxon>
    </lineage>
</organism>
<dbReference type="PROSITE" id="PS50893">
    <property type="entry name" value="ABC_TRANSPORTER_2"/>
    <property type="match status" value="1"/>
</dbReference>
<keyword evidence="2" id="KW-0547">Nucleotide-binding</keyword>
<comment type="caution">
    <text evidence="5">The sequence shown here is derived from an EMBL/GenBank/DDBJ whole genome shotgun (WGS) entry which is preliminary data.</text>
</comment>
<dbReference type="InterPro" id="IPR003593">
    <property type="entry name" value="AAA+_ATPase"/>
</dbReference>
<feature type="domain" description="ABC transporter" evidence="4">
    <location>
        <begin position="8"/>
        <end position="241"/>
    </location>
</feature>
<evidence type="ECO:0000313" key="6">
    <source>
        <dbReference type="Proteomes" id="UP001197875"/>
    </source>
</evidence>
<accession>A0AAE3J7A6</accession>
<dbReference type="PANTHER" id="PTHR42939:SF1">
    <property type="entry name" value="ABC TRANSPORTER ATP-BINDING PROTEIN ALBC-RELATED"/>
    <property type="match status" value="1"/>
</dbReference>
<dbReference type="InterPro" id="IPR003439">
    <property type="entry name" value="ABC_transporter-like_ATP-bd"/>
</dbReference>
<dbReference type="SMART" id="SM00382">
    <property type="entry name" value="AAA"/>
    <property type="match status" value="1"/>
</dbReference>
<protein>
    <submittedName>
        <fullName evidence="5">ABC transporter ATP-binding protein</fullName>
    </submittedName>
</protein>
<dbReference type="InterPro" id="IPR051782">
    <property type="entry name" value="ABC_Transporter_VariousFunc"/>
</dbReference>
<dbReference type="PANTHER" id="PTHR42939">
    <property type="entry name" value="ABC TRANSPORTER ATP-BINDING PROTEIN ALBC-RELATED"/>
    <property type="match status" value="1"/>
</dbReference>